<dbReference type="Gene3D" id="1.20.1280.50">
    <property type="match status" value="1"/>
</dbReference>
<dbReference type="SMART" id="SM00256">
    <property type="entry name" value="FBOX"/>
    <property type="match status" value="1"/>
</dbReference>
<gene>
    <name evidence="3" type="ORF">EXIGLDRAFT_179341</name>
</gene>
<dbReference type="EMBL" id="KV426102">
    <property type="protein sequence ID" value="KZV88358.1"/>
    <property type="molecule type" value="Genomic_DNA"/>
</dbReference>
<dbReference type="Pfam" id="PF12937">
    <property type="entry name" value="F-box-like"/>
    <property type="match status" value="1"/>
</dbReference>
<evidence type="ECO:0000256" key="1">
    <source>
        <dbReference type="SAM" id="MobiDB-lite"/>
    </source>
</evidence>
<dbReference type="Proteomes" id="UP000077266">
    <property type="component" value="Unassembled WGS sequence"/>
</dbReference>
<evidence type="ECO:0000259" key="2">
    <source>
        <dbReference type="PROSITE" id="PS50181"/>
    </source>
</evidence>
<sequence>MVMSFERGQVSNKVTPNAPAQCGRSNSVSRPLPPRRSERAMKISHSAEIDRLVETWLEMHAASFNQQWVETSVSCISKPRSALLEQLRTDITALHTVYTDALERQRRFYAEKTNALVPVQNIPEDVLVEIFALLGYIDRLRATWVCRHWRQKALLCAMLWSEISLGPADDLTLLSMMLHRNKEASLSLHLTRPFEDIVDILDTLSVYRDRIQQLDLVLYDKIVPDSSQQLEMIVFPYFRSLQSLSFVWISGLTSFSLDIGRNLVESLFLTNVRSIASLDFCHAWIPSSLSSRACRQPREGVTSNTSARHCQWLLCPRRALSFRADEQPR</sequence>
<evidence type="ECO:0000313" key="3">
    <source>
        <dbReference type="EMBL" id="KZV88358.1"/>
    </source>
</evidence>
<dbReference type="InterPro" id="IPR001810">
    <property type="entry name" value="F-box_dom"/>
</dbReference>
<evidence type="ECO:0000313" key="4">
    <source>
        <dbReference type="Proteomes" id="UP000077266"/>
    </source>
</evidence>
<dbReference type="AlphaFoldDB" id="A0A165F4C0"/>
<dbReference type="PROSITE" id="PS50181">
    <property type="entry name" value="FBOX"/>
    <property type="match status" value="1"/>
</dbReference>
<keyword evidence="4" id="KW-1185">Reference proteome</keyword>
<accession>A0A165F4C0</accession>
<feature type="domain" description="F-box" evidence="2">
    <location>
        <begin position="116"/>
        <end position="163"/>
    </location>
</feature>
<proteinExistence type="predicted"/>
<feature type="region of interest" description="Disordered" evidence="1">
    <location>
        <begin position="1"/>
        <end position="37"/>
    </location>
</feature>
<dbReference type="SUPFAM" id="SSF81383">
    <property type="entry name" value="F-box domain"/>
    <property type="match status" value="1"/>
</dbReference>
<dbReference type="OrthoDB" id="2884925at2759"/>
<protein>
    <recommendedName>
        <fullName evidence="2">F-box domain-containing protein</fullName>
    </recommendedName>
</protein>
<reference evidence="3 4" key="1">
    <citation type="journal article" date="2016" name="Mol. Biol. Evol.">
        <title>Comparative Genomics of Early-Diverging Mushroom-Forming Fungi Provides Insights into the Origins of Lignocellulose Decay Capabilities.</title>
        <authorList>
            <person name="Nagy L.G."/>
            <person name="Riley R."/>
            <person name="Tritt A."/>
            <person name="Adam C."/>
            <person name="Daum C."/>
            <person name="Floudas D."/>
            <person name="Sun H."/>
            <person name="Yadav J.S."/>
            <person name="Pangilinan J."/>
            <person name="Larsson K.H."/>
            <person name="Matsuura K."/>
            <person name="Barry K."/>
            <person name="Labutti K."/>
            <person name="Kuo R."/>
            <person name="Ohm R.A."/>
            <person name="Bhattacharya S.S."/>
            <person name="Shirouzu T."/>
            <person name="Yoshinaga Y."/>
            <person name="Martin F.M."/>
            <person name="Grigoriev I.V."/>
            <person name="Hibbett D.S."/>
        </authorList>
    </citation>
    <scope>NUCLEOTIDE SEQUENCE [LARGE SCALE GENOMIC DNA]</scope>
    <source>
        <strain evidence="3 4">HHB12029</strain>
    </source>
</reference>
<name>A0A165F4C0_EXIGL</name>
<dbReference type="InterPro" id="IPR036047">
    <property type="entry name" value="F-box-like_dom_sf"/>
</dbReference>
<dbReference type="InParanoid" id="A0A165F4C0"/>
<organism evidence="3 4">
    <name type="scientific">Exidia glandulosa HHB12029</name>
    <dbReference type="NCBI Taxonomy" id="1314781"/>
    <lineage>
        <taxon>Eukaryota</taxon>
        <taxon>Fungi</taxon>
        <taxon>Dikarya</taxon>
        <taxon>Basidiomycota</taxon>
        <taxon>Agaricomycotina</taxon>
        <taxon>Agaricomycetes</taxon>
        <taxon>Auriculariales</taxon>
        <taxon>Exidiaceae</taxon>
        <taxon>Exidia</taxon>
    </lineage>
</organism>